<dbReference type="CDD" id="cd02065">
    <property type="entry name" value="B12-binding_like"/>
    <property type="match status" value="1"/>
</dbReference>
<dbReference type="GO" id="GO:0046653">
    <property type="term" value="P:tetrahydrofolate metabolic process"/>
    <property type="evidence" value="ECO:0007669"/>
    <property type="project" value="TreeGrafter"/>
</dbReference>
<protein>
    <submittedName>
        <fullName evidence="4">Methanogenic corrinoid protein MtbC1</fullName>
    </submittedName>
</protein>
<keyword evidence="1" id="KW-0479">Metal-binding</keyword>
<dbReference type="GO" id="GO:0050667">
    <property type="term" value="P:homocysteine metabolic process"/>
    <property type="evidence" value="ECO:0007669"/>
    <property type="project" value="TreeGrafter"/>
</dbReference>
<dbReference type="GO" id="GO:0008705">
    <property type="term" value="F:methionine synthase activity"/>
    <property type="evidence" value="ECO:0007669"/>
    <property type="project" value="TreeGrafter"/>
</dbReference>
<evidence type="ECO:0000256" key="1">
    <source>
        <dbReference type="ARBA" id="ARBA00022723"/>
    </source>
</evidence>
<keyword evidence="2" id="KW-0170">Cobalt</keyword>
<dbReference type="PROSITE" id="PS51332">
    <property type="entry name" value="B12_BINDING"/>
    <property type="match status" value="1"/>
</dbReference>
<sequence>MSLFYIDEADELNELVQRMSKKQYEQSPGLYDDLPERAKKFMKRDFFYGISYLKSAIDLKEEQIFVSYVRWTYEYLTYLMIYVTSEQMTKQCIDFYVAMSVCLKDELPSEDYEFAEICIQKGIQEIERLYKEGFQRSEAAENQGSEGKYNQIAAEYIAIILRKDSKEAMQYFLKLYQGGMNIQDIYLEVVQKVMYKIGELWFEKKISVAQEHYCTALTQTAISQLYSTIFSTPPNGHTMIGCCIGGELHELGMRMITDLFTYAGWNSVFLGAGVPEEALIHTVKEEKADLIALSVTMPQHLILCKNIIKELRSKAPDLKIAVGGKAFEDVPDIWREWNADIYTTDARGLIQWAQTNILEKQI</sequence>
<keyword evidence="5" id="KW-1185">Reference proteome</keyword>
<evidence type="ECO:0000313" key="4">
    <source>
        <dbReference type="EMBL" id="SHL01468.1"/>
    </source>
</evidence>
<dbReference type="EMBL" id="FQZY01000138">
    <property type="protein sequence ID" value="SHL01468.1"/>
    <property type="molecule type" value="Genomic_DNA"/>
</dbReference>
<dbReference type="InterPro" id="IPR003759">
    <property type="entry name" value="Cbl-bd_cap"/>
</dbReference>
<dbReference type="OrthoDB" id="5756833at2"/>
<feature type="domain" description="B12-binding" evidence="3">
    <location>
        <begin position="236"/>
        <end position="362"/>
    </location>
</feature>
<dbReference type="RefSeq" id="WP_073113360.1">
    <property type="nucleotide sequence ID" value="NZ_FQZY01000138.1"/>
</dbReference>
<dbReference type="GO" id="GO:0005829">
    <property type="term" value="C:cytosol"/>
    <property type="evidence" value="ECO:0007669"/>
    <property type="project" value="TreeGrafter"/>
</dbReference>
<reference evidence="4 5" key="1">
    <citation type="submission" date="2016-11" db="EMBL/GenBank/DDBJ databases">
        <authorList>
            <person name="Jaros S."/>
            <person name="Januszkiewicz K."/>
            <person name="Wedrychowicz H."/>
        </authorList>
    </citation>
    <scope>NUCLEOTIDE SEQUENCE [LARGE SCALE GENOMIC DNA]</scope>
    <source>
        <strain evidence="4 5">DSM 15480</strain>
    </source>
</reference>
<dbReference type="SUPFAM" id="SSF52242">
    <property type="entry name" value="Cobalamin (vitamin B12)-binding domain"/>
    <property type="match status" value="1"/>
</dbReference>
<dbReference type="GO" id="GO:0046872">
    <property type="term" value="F:metal ion binding"/>
    <property type="evidence" value="ECO:0007669"/>
    <property type="project" value="UniProtKB-KW"/>
</dbReference>
<dbReference type="PANTHER" id="PTHR45833">
    <property type="entry name" value="METHIONINE SYNTHASE"/>
    <property type="match status" value="1"/>
</dbReference>
<organism evidence="4 5">
    <name type="scientific">Hespellia stercorisuis DSM 15480</name>
    <dbReference type="NCBI Taxonomy" id="1121950"/>
    <lineage>
        <taxon>Bacteria</taxon>
        <taxon>Bacillati</taxon>
        <taxon>Bacillota</taxon>
        <taxon>Clostridia</taxon>
        <taxon>Lachnospirales</taxon>
        <taxon>Lachnospiraceae</taxon>
        <taxon>Hespellia</taxon>
    </lineage>
</organism>
<evidence type="ECO:0000256" key="2">
    <source>
        <dbReference type="ARBA" id="ARBA00023285"/>
    </source>
</evidence>
<accession>A0A1M6X6A2</accession>
<dbReference type="Proteomes" id="UP000184301">
    <property type="component" value="Unassembled WGS sequence"/>
</dbReference>
<dbReference type="AlphaFoldDB" id="A0A1M6X6A2"/>
<gene>
    <name evidence="4" type="ORF">SAMN02745243_04164</name>
</gene>
<name>A0A1M6X6A2_9FIRM</name>
<dbReference type="Gene3D" id="3.40.50.280">
    <property type="entry name" value="Cobalamin-binding domain"/>
    <property type="match status" value="1"/>
</dbReference>
<dbReference type="GO" id="GO:0031419">
    <property type="term" value="F:cobalamin binding"/>
    <property type="evidence" value="ECO:0007669"/>
    <property type="project" value="InterPro"/>
</dbReference>
<evidence type="ECO:0000313" key="5">
    <source>
        <dbReference type="Proteomes" id="UP000184301"/>
    </source>
</evidence>
<dbReference type="Gene3D" id="1.10.1240.10">
    <property type="entry name" value="Methionine synthase domain"/>
    <property type="match status" value="1"/>
</dbReference>
<dbReference type="InterPro" id="IPR036724">
    <property type="entry name" value="Cobalamin-bd_sf"/>
</dbReference>
<dbReference type="STRING" id="1121950.SAMN02745243_04164"/>
<dbReference type="Pfam" id="PF02310">
    <property type="entry name" value="B12-binding"/>
    <property type="match status" value="1"/>
</dbReference>
<dbReference type="PANTHER" id="PTHR45833:SF1">
    <property type="entry name" value="METHIONINE SYNTHASE"/>
    <property type="match status" value="1"/>
</dbReference>
<evidence type="ECO:0000259" key="3">
    <source>
        <dbReference type="PROSITE" id="PS51332"/>
    </source>
</evidence>
<dbReference type="InterPro" id="IPR036594">
    <property type="entry name" value="Meth_synthase_dom"/>
</dbReference>
<dbReference type="InterPro" id="IPR006158">
    <property type="entry name" value="Cobalamin-bd"/>
</dbReference>
<proteinExistence type="predicted"/>
<dbReference type="InterPro" id="IPR050554">
    <property type="entry name" value="Met_Synthase/Corrinoid"/>
</dbReference>
<dbReference type="Pfam" id="PF02607">
    <property type="entry name" value="B12-binding_2"/>
    <property type="match status" value="1"/>
</dbReference>